<evidence type="ECO:0000313" key="6">
    <source>
        <dbReference type="Proteomes" id="UP001341840"/>
    </source>
</evidence>
<reference evidence="5 6" key="1">
    <citation type="journal article" date="2023" name="Plants (Basel)">
        <title>Bridging the Gap: Combining Genomics and Transcriptomics Approaches to Understand Stylosanthes scabra, an Orphan Legume from the Brazilian Caatinga.</title>
        <authorList>
            <person name="Ferreira-Neto J.R.C."/>
            <person name="da Silva M.D."/>
            <person name="Binneck E."/>
            <person name="de Melo N.F."/>
            <person name="da Silva R.H."/>
            <person name="de Melo A.L.T.M."/>
            <person name="Pandolfi V."/>
            <person name="Bustamante F.O."/>
            <person name="Brasileiro-Vidal A.C."/>
            <person name="Benko-Iseppon A.M."/>
        </authorList>
    </citation>
    <scope>NUCLEOTIDE SEQUENCE [LARGE SCALE GENOMIC DNA]</scope>
    <source>
        <tissue evidence="5">Leaves</tissue>
    </source>
</reference>
<dbReference type="PANTHER" id="PTHR45614:SF259">
    <property type="entry name" value="MYB DOMAIN PROTEIN 89-RELATED"/>
    <property type="match status" value="1"/>
</dbReference>
<dbReference type="PROSITE" id="PS51294">
    <property type="entry name" value="HTH_MYB"/>
    <property type="match status" value="1"/>
</dbReference>
<comment type="caution">
    <text evidence="5">The sequence shown here is derived from an EMBL/GenBank/DDBJ whole genome shotgun (WGS) entry which is preliminary data.</text>
</comment>
<comment type="subcellular location">
    <subcellularLocation>
        <location evidence="1">Nucleus</location>
    </subcellularLocation>
</comment>
<proteinExistence type="predicted"/>
<sequence length="171" mass="19598">MWHKSWTWAFLTPPGVSNAPRKSCRLRWFNQLDPRIIKRDFTKEEEQKVLAAQRLYGNKWAKISRLFPGRTDNSLKNHWHIMMARTQREHSIALRIRNKTHTLVNQITQNVSATIRSNNHVAATNGSTIPTNIKEFSSTYPSLTTMIASSSRSNIPMDLGNNSSHGLKMGN</sequence>
<keyword evidence="6" id="KW-1185">Reference proteome</keyword>
<dbReference type="PANTHER" id="PTHR45614">
    <property type="entry name" value="MYB PROTEIN-RELATED"/>
    <property type="match status" value="1"/>
</dbReference>
<evidence type="ECO:0000256" key="2">
    <source>
        <dbReference type="ARBA" id="ARBA00023242"/>
    </source>
</evidence>
<dbReference type="InterPro" id="IPR017930">
    <property type="entry name" value="Myb_dom"/>
</dbReference>
<feature type="domain" description="Myb-like" evidence="3">
    <location>
        <begin position="33"/>
        <end position="83"/>
    </location>
</feature>
<evidence type="ECO:0000313" key="5">
    <source>
        <dbReference type="EMBL" id="MED6197257.1"/>
    </source>
</evidence>
<protein>
    <submittedName>
        <fullName evidence="5">Uncharacterized protein</fullName>
    </submittedName>
</protein>
<dbReference type="EMBL" id="JASCZI010211873">
    <property type="protein sequence ID" value="MED6197257.1"/>
    <property type="molecule type" value="Genomic_DNA"/>
</dbReference>
<accession>A0ABU6XGQ6</accession>
<dbReference type="CDD" id="cd00167">
    <property type="entry name" value="SANT"/>
    <property type="match status" value="1"/>
</dbReference>
<feature type="domain" description="HTH myb-type" evidence="4">
    <location>
        <begin position="33"/>
        <end position="87"/>
    </location>
</feature>
<dbReference type="SUPFAM" id="SSF46689">
    <property type="entry name" value="Homeodomain-like"/>
    <property type="match status" value="1"/>
</dbReference>
<evidence type="ECO:0000256" key="1">
    <source>
        <dbReference type="ARBA" id="ARBA00004123"/>
    </source>
</evidence>
<dbReference type="SMART" id="SM00717">
    <property type="entry name" value="SANT"/>
    <property type="match status" value="1"/>
</dbReference>
<organism evidence="5 6">
    <name type="scientific">Stylosanthes scabra</name>
    <dbReference type="NCBI Taxonomy" id="79078"/>
    <lineage>
        <taxon>Eukaryota</taxon>
        <taxon>Viridiplantae</taxon>
        <taxon>Streptophyta</taxon>
        <taxon>Embryophyta</taxon>
        <taxon>Tracheophyta</taxon>
        <taxon>Spermatophyta</taxon>
        <taxon>Magnoliopsida</taxon>
        <taxon>eudicotyledons</taxon>
        <taxon>Gunneridae</taxon>
        <taxon>Pentapetalae</taxon>
        <taxon>rosids</taxon>
        <taxon>fabids</taxon>
        <taxon>Fabales</taxon>
        <taxon>Fabaceae</taxon>
        <taxon>Papilionoideae</taxon>
        <taxon>50 kb inversion clade</taxon>
        <taxon>dalbergioids sensu lato</taxon>
        <taxon>Dalbergieae</taxon>
        <taxon>Pterocarpus clade</taxon>
        <taxon>Stylosanthes</taxon>
    </lineage>
</organism>
<dbReference type="Pfam" id="PF00249">
    <property type="entry name" value="Myb_DNA-binding"/>
    <property type="match status" value="1"/>
</dbReference>
<evidence type="ECO:0000259" key="4">
    <source>
        <dbReference type="PROSITE" id="PS51294"/>
    </source>
</evidence>
<name>A0ABU6XGQ6_9FABA</name>
<dbReference type="Proteomes" id="UP001341840">
    <property type="component" value="Unassembled WGS sequence"/>
</dbReference>
<dbReference type="InterPro" id="IPR001005">
    <property type="entry name" value="SANT/Myb"/>
</dbReference>
<dbReference type="InterPro" id="IPR050560">
    <property type="entry name" value="MYB_TF"/>
</dbReference>
<evidence type="ECO:0000259" key="3">
    <source>
        <dbReference type="PROSITE" id="PS50090"/>
    </source>
</evidence>
<keyword evidence="2" id="KW-0539">Nucleus</keyword>
<dbReference type="InterPro" id="IPR009057">
    <property type="entry name" value="Homeodomain-like_sf"/>
</dbReference>
<dbReference type="PROSITE" id="PS50090">
    <property type="entry name" value="MYB_LIKE"/>
    <property type="match status" value="1"/>
</dbReference>
<dbReference type="Gene3D" id="1.10.10.60">
    <property type="entry name" value="Homeodomain-like"/>
    <property type="match status" value="1"/>
</dbReference>
<gene>
    <name evidence="5" type="ORF">PIB30_054998</name>
</gene>